<organism evidence="2 3">
    <name type="scientific">Knufia fluminis</name>
    <dbReference type="NCBI Taxonomy" id="191047"/>
    <lineage>
        <taxon>Eukaryota</taxon>
        <taxon>Fungi</taxon>
        <taxon>Dikarya</taxon>
        <taxon>Ascomycota</taxon>
        <taxon>Pezizomycotina</taxon>
        <taxon>Eurotiomycetes</taxon>
        <taxon>Chaetothyriomycetidae</taxon>
        <taxon>Chaetothyriales</taxon>
        <taxon>Trichomeriaceae</taxon>
        <taxon>Knufia</taxon>
    </lineage>
</organism>
<dbReference type="InterPro" id="IPR051959">
    <property type="entry name" value="PAK1-Kinase_Regulator"/>
</dbReference>
<accession>A0AAN8EJ80</accession>
<evidence type="ECO:0000313" key="3">
    <source>
        <dbReference type="Proteomes" id="UP001316803"/>
    </source>
</evidence>
<feature type="region of interest" description="Disordered" evidence="1">
    <location>
        <begin position="497"/>
        <end position="517"/>
    </location>
</feature>
<dbReference type="Pfam" id="PF00400">
    <property type="entry name" value="WD40"/>
    <property type="match status" value="2"/>
</dbReference>
<comment type="caution">
    <text evidence="2">The sequence shown here is derived from an EMBL/GenBank/DDBJ whole genome shotgun (WGS) entry which is preliminary data.</text>
</comment>
<dbReference type="InterPro" id="IPR015943">
    <property type="entry name" value="WD40/YVTN_repeat-like_dom_sf"/>
</dbReference>
<name>A0AAN8EJ80_9EURO</name>
<feature type="compositionally biased region" description="Basic and acidic residues" evidence="1">
    <location>
        <begin position="1"/>
        <end position="11"/>
    </location>
</feature>
<dbReference type="EMBL" id="JAKLMC020000014">
    <property type="protein sequence ID" value="KAK5952658.1"/>
    <property type="molecule type" value="Genomic_DNA"/>
</dbReference>
<evidence type="ECO:0000313" key="2">
    <source>
        <dbReference type="EMBL" id="KAK5952658.1"/>
    </source>
</evidence>
<feature type="compositionally biased region" description="Polar residues" evidence="1">
    <location>
        <begin position="36"/>
        <end position="47"/>
    </location>
</feature>
<protein>
    <submittedName>
        <fullName evidence="2">Protein mak11</fullName>
    </submittedName>
</protein>
<gene>
    <name evidence="2" type="primary">MAK11</name>
    <name evidence="2" type="ORF">OHC33_006250</name>
</gene>
<feature type="region of interest" description="Disordered" evidence="1">
    <location>
        <begin position="1"/>
        <end position="74"/>
    </location>
</feature>
<dbReference type="SUPFAM" id="SSF50978">
    <property type="entry name" value="WD40 repeat-like"/>
    <property type="match status" value="1"/>
</dbReference>
<dbReference type="PANTHER" id="PTHR44675:SF1">
    <property type="entry name" value="P21-ACTIVATED PROTEIN KINASE-INTERACTING PROTEIN 1"/>
    <property type="match status" value="1"/>
</dbReference>
<dbReference type="Gene3D" id="2.130.10.10">
    <property type="entry name" value="YVTN repeat-like/Quinoprotein amine dehydrogenase"/>
    <property type="match status" value="1"/>
</dbReference>
<evidence type="ECO:0000256" key="1">
    <source>
        <dbReference type="SAM" id="MobiDB-lite"/>
    </source>
</evidence>
<dbReference type="InterPro" id="IPR036322">
    <property type="entry name" value="WD40_repeat_dom_sf"/>
</dbReference>
<dbReference type="Proteomes" id="UP001316803">
    <property type="component" value="Unassembled WGS sequence"/>
</dbReference>
<keyword evidence="3" id="KW-1185">Reference proteome</keyword>
<feature type="compositionally biased region" description="Polar residues" evidence="1">
    <location>
        <begin position="13"/>
        <end position="29"/>
    </location>
</feature>
<dbReference type="SMART" id="SM00320">
    <property type="entry name" value="WD40"/>
    <property type="match status" value="4"/>
</dbReference>
<dbReference type="AlphaFoldDB" id="A0AAN8EJ80"/>
<dbReference type="PANTHER" id="PTHR44675">
    <property type="entry name" value="PAK1 INTERACTING PROTEIN 1"/>
    <property type="match status" value="1"/>
</dbReference>
<proteinExistence type="predicted"/>
<reference evidence="2 3" key="1">
    <citation type="submission" date="2022-12" db="EMBL/GenBank/DDBJ databases">
        <title>Genomic features and morphological characterization of a novel Knufia sp. strain isolated from spacecraft assembly facility.</title>
        <authorList>
            <person name="Teixeira M."/>
            <person name="Chander A.M."/>
            <person name="Stajich J.E."/>
            <person name="Venkateswaran K."/>
        </authorList>
    </citation>
    <scope>NUCLEOTIDE SEQUENCE [LARGE SCALE GENOMIC DNA]</scope>
    <source>
        <strain evidence="2 3">FJI-L2-BK-P2</strain>
    </source>
</reference>
<dbReference type="InterPro" id="IPR001680">
    <property type="entry name" value="WD40_rpt"/>
</dbReference>
<sequence length="517" mass="55414">MAKRKRDEAHRSAATTNGSTKAAKVQSQPKDAGSTKVATKSIVNGSNGIEKESNGTVAPAPKGSAPKIRKTEKHVDVKTEFPTIQIVTGSYERVLHGISANISIEDDILKATFADSFLFNAHASAVRCLALSPMPEDPSQGVYLATGGSDERVNVYSLSASPMPEADSKGRKVPSMPSLGPNKISENPMNRELGTLVQHSSSVTALHFPSRSKLLSASEDNTVSITRVRDLEVISTVKAPKPKVAGQASGDSTDVGTTPAGVNDFAVHPSMKLMVSVGRGEKSMRLWNLVTGKKAGVLNFDRAILQAVKEGKYSHGEGRKIQWDKDGTEFAIAFERGVVVFGQDSKPRCALMPQRLTKVHQIAYFAVDDEKQLMAVSTEDGKILFFDTTQASDPQEDIPVLNPVAYMGGEKHSIQNRVKDFKILDLAKHEYPGYLVVVGCSNGEVRLLMVNKSELNKPSSDDGLVGSAAKEVYATGSRITCLEAFVMLPPHDIEGGLSEAESVLGSGADSEDSSDED</sequence>